<evidence type="ECO:0000313" key="7">
    <source>
        <dbReference type="Proteomes" id="UP000305095"/>
    </source>
</evidence>
<feature type="domain" description="HTH tetR-type" evidence="5">
    <location>
        <begin position="43"/>
        <end position="103"/>
    </location>
</feature>
<reference evidence="6 7" key="1">
    <citation type="submission" date="2019-05" db="EMBL/GenBank/DDBJ databases">
        <title>Draft Genome of Bradyrhizobium elkanii strain SEMIA 938, Used in Commercial Inoculants for Lupinus spp. in Brazil.</title>
        <authorList>
            <person name="Hungria M."/>
            <person name="Delamuta J.R.M."/>
            <person name="Ribeiro R.A."/>
            <person name="Nogueira M.A."/>
        </authorList>
    </citation>
    <scope>NUCLEOTIDE SEQUENCE [LARGE SCALE GENOMIC DNA]</scope>
    <source>
        <strain evidence="6 7">Semia 938</strain>
    </source>
</reference>
<dbReference type="Pfam" id="PF00440">
    <property type="entry name" value="TetR_N"/>
    <property type="match status" value="1"/>
</dbReference>
<evidence type="ECO:0000256" key="4">
    <source>
        <dbReference type="PROSITE-ProRule" id="PRU00335"/>
    </source>
</evidence>
<name>A0A4U6RJH9_BRAEL</name>
<dbReference type="AlphaFoldDB" id="A0A4U6RJH9"/>
<feature type="DNA-binding region" description="H-T-H motif" evidence="4">
    <location>
        <begin position="66"/>
        <end position="85"/>
    </location>
</feature>
<dbReference type="PROSITE" id="PS50977">
    <property type="entry name" value="HTH_TETR_2"/>
    <property type="match status" value="1"/>
</dbReference>
<protein>
    <submittedName>
        <fullName evidence="6">TetR/AcrR family transcriptional regulator</fullName>
    </submittedName>
</protein>
<comment type="caution">
    <text evidence="6">The sequence shown here is derived from an EMBL/GenBank/DDBJ whole genome shotgun (WGS) entry which is preliminary data.</text>
</comment>
<dbReference type="EMBL" id="SZZP01000026">
    <property type="protein sequence ID" value="TKV74243.1"/>
    <property type="molecule type" value="Genomic_DNA"/>
</dbReference>
<dbReference type="Pfam" id="PF14246">
    <property type="entry name" value="TetR_C_7"/>
    <property type="match status" value="1"/>
</dbReference>
<dbReference type="InterPro" id="IPR009057">
    <property type="entry name" value="Homeodomain-like_sf"/>
</dbReference>
<proteinExistence type="predicted"/>
<organism evidence="6 7">
    <name type="scientific">Bradyrhizobium elkanii</name>
    <dbReference type="NCBI Taxonomy" id="29448"/>
    <lineage>
        <taxon>Bacteria</taxon>
        <taxon>Pseudomonadati</taxon>
        <taxon>Pseudomonadota</taxon>
        <taxon>Alphaproteobacteria</taxon>
        <taxon>Hyphomicrobiales</taxon>
        <taxon>Nitrobacteraceae</taxon>
        <taxon>Bradyrhizobium</taxon>
    </lineage>
</organism>
<gene>
    <name evidence="6" type="ORF">FDV58_32830</name>
</gene>
<dbReference type="Gene3D" id="1.10.357.10">
    <property type="entry name" value="Tetracycline Repressor, domain 2"/>
    <property type="match status" value="1"/>
</dbReference>
<keyword evidence="1" id="KW-0805">Transcription regulation</keyword>
<dbReference type="Proteomes" id="UP000305095">
    <property type="component" value="Unassembled WGS sequence"/>
</dbReference>
<dbReference type="PANTHER" id="PTHR30055">
    <property type="entry name" value="HTH-TYPE TRANSCRIPTIONAL REGULATOR RUTR"/>
    <property type="match status" value="1"/>
</dbReference>
<dbReference type="SUPFAM" id="SSF48498">
    <property type="entry name" value="Tetracyclin repressor-like, C-terminal domain"/>
    <property type="match status" value="1"/>
</dbReference>
<dbReference type="GO" id="GO:0000976">
    <property type="term" value="F:transcription cis-regulatory region binding"/>
    <property type="evidence" value="ECO:0007669"/>
    <property type="project" value="TreeGrafter"/>
</dbReference>
<keyword evidence="3" id="KW-0804">Transcription</keyword>
<dbReference type="InterPro" id="IPR001647">
    <property type="entry name" value="HTH_TetR"/>
</dbReference>
<keyword evidence="2 4" id="KW-0238">DNA-binding</keyword>
<dbReference type="Gene3D" id="1.10.10.60">
    <property type="entry name" value="Homeodomain-like"/>
    <property type="match status" value="1"/>
</dbReference>
<evidence type="ECO:0000313" key="6">
    <source>
        <dbReference type="EMBL" id="TKV74243.1"/>
    </source>
</evidence>
<evidence type="ECO:0000259" key="5">
    <source>
        <dbReference type="PROSITE" id="PS50977"/>
    </source>
</evidence>
<evidence type="ECO:0000256" key="1">
    <source>
        <dbReference type="ARBA" id="ARBA00023015"/>
    </source>
</evidence>
<accession>A0A4U6RJH9</accession>
<evidence type="ECO:0000256" key="3">
    <source>
        <dbReference type="ARBA" id="ARBA00023163"/>
    </source>
</evidence>
<dbReference type="PRINTS" id="PR00455">
    <property type="entry name" value="HTHTETR"/>
</dbReference>
<dbReference type="GO" id="GO:0003700">
    <property type="term" value="F:DNA-binding transcription factor activity"/>
    <property type="evidence" value="ECO:0007669"/>
    <property type="project" value="TreeGrafter"/>
</dbReference>
<dbReference type="FunFam" id="1.10.10.60:FF:000141">
    <property type="entry name" value="TetR family transcriptional regulator"/>
    <property type="match status" value="1"/>
</dbReference>
<dbReference type="InterPro" id="IPR039536">
    <property type="entry name" value="TetR_C_Proteobacteria"/>
</dbReference>
<evidence type="ECO:0000256" key="2">
    <source>
        <dbReference type="ARBA" id="ARBA00023125"/>
    </source>
</evidence>
<dbReference type="InterPro" id="IPR050109">
    <property type="entry name" value="HTH-type_TetR-like_transc_reg"/>
</dbReference>
<sequence length="237" mass="26169">MQVKMRGLWLEGLARRDEQRLAAERCPNLAEVDDPSSGSGKRDARRAEFLEAATEVFFRSGFAGASVDEVIAKVGGSKRTIYSYFGNKEQLFATIVGEISQRAMAPLSEGTFERDDLESTLYEVGRRYIDVVMSPEALQLYRTVVGEGARFPDLAKTFFAAGPGRASARLAAVLRENAKQWGLQQRDCERLAEHFLGMIRDDLHLQVVLGLRPPPTSAQAEAAVRSAVRIFMVGAAR</sequence>
<dbReference type="InterPro" id="IPR036271">
    <property type="entry name" value="Tet_transcr_reg_TetR-rel_C_sf"/>
</dbReference>
<dbReference type="SUPFAM" id="SSF46689">
    <property type="entry name" value="Homeodomain-like"/>
    <property type="match status" value="1"/>
</dbReference>
<dbReference type="PANTHER" id="PTHR30055:SF146">
    <property type="entry name" value="HTH-TYPE TRANSCRIPTIONAL DUAL REGULATOR CECR"/>
    <property type="match status" value="1"/>
</dbReference>